<dbReference type="Gene3D" id="1.10.300.10">
    <property type="entry name" value="Adenylosuccinate Synthetase, subunit A, domain 2"/>
    <property type="match status" value="1"/>
</dbReference>
<organism>
    <name type="scientific">Ixodes scapularis</name>
    <name type="common">Black-legged tick</name>
    <name type="synonym">Deer tick</name>
    <dbReference type="NCBI Taxonomy" id="6945"/>
    <lineage>
        <taxon>Eukaryota</taxon>
        <taxon>Metazoa</taxon>
        <taxon>Ecdysozoa</taxon>
        <taxon>Arthropoda</taxon>
        <taxon>Chelicerata</taxon>
        <taxon>Arachnida</taxon>
        <taxon>Acari</taxon>
        <taxon>Parasitiformes</taxon>
        <taxon>Ixodida</taxon>
        <taxon>Ixodoidea</taxon>
        <taxon>Ixodidae</taxon>
        <taxon>Ixodinae</taxon>
        <taxon>Ixodes</taxon>
    </lineage>
</organism>
<dbReference type="AlphaFoldDB" id="B7QBE4"/>
<evidence type="ECO:0000256" key="2">
    <source>
        <dbReference type="ARBA" id="ARBA00022723"/>
    </source>
</evidence>
<dbReference type="InParanoid" id="B7QBE4"/>
<evidence type="ECO:0000256" key="6">
    <source>
        <dbReference type="ARBA" id="ARBA00023134"/>
    </source>
</evidence>
<keyword evidence="10" id="KW-1185">Reference proteome</keyword>
<dbReference type="SMART" id="SM00788">
    <property type="entry name" value="Adenylsucc_synt"/>
    <property type="match status" value="1"/>
</dbReference>
<keyword evidence="1 7" id="KW-0436">Ligase</keyword>
<reference evidence="8 10" key="1">
    <citation type="submission" date="2008-03" db="EMBL/GenBank/DDBJ databases">
        <title>Annotation of Ixodes scapularis.</title>
        <authorList>
            <consortium name="Ixodes scapularis Genome Project Consortium"/>
            <person name="Caler E."/>
            <person name="Hannick L.I."/>
            <person name="Bidwell S."/>
            <person name="Joardar V."/>
            <person name="Thiagarajan M."/>
            <person name="Amedeo P."/>
            <person name="Galinsky K.J."/>
            <person name="Schobel S."/>
            <person name="Inman J."/>
            <person name="Hostetler J."/>
            <person name="Miller J."/>
            <person name="Hammond M."/>
            <person name="Megy K."/>
            <person name="Lawson D."/>
            <person name="Kodira C."/>
            <person name="Sutton G."/>
            <person name="Meyer J."/>
            <person name="Hill C.A."/>
            <person name="Birren B."/>
            <person name="Nene V."/>
            <person name="Collins F."/>
            <person name="Alarcon-Chaidez F."/>
            <person name="Wikel S."/>
            <person name="Strausberg R."/>
        </authorList>
    </citation>
    <scope>NUCLEOTIDE SEQUENCE [LARGE SCALE GENOMIC DNA]</scope>
    <source>
        <strain evidence="10">Wikel</strain>
        <strain evidence="8">Wikel colony</strain>
    </source>
</reference>
<dbReference type="EMBL" id="ABJB010898275">
    <property type="status" value="NOT_ANNOTATED_CDS"/>
    <property type="molecule type" value="Genomic_DNA"/>
</dbReference>
<dbReference type="PANTHER" id="PTHR11846:SF0">
    <property type="entry name" value="ADENYLOSUCCINATE SYNTHETASE"/>
    <property type="match status" value="1"/>
</dbReference>
<dbReference type="EMBL" id="ABJB010934448">
    <property type="status" value="NOT_ANNOTATED_CDS"/>
    <property type="molecule type" value="Genomic_DNA"/>
</dbReference>
<dbReference type="EMBL" id="ABJB010483756">
    <property type="status" value="NOT_ANNOTATED_CDS"/>
    <property type="molecule type" value="Genomic_DNA"/>
</dbReference>
<evidence type="ECO:0000256" key="1">
    <source>
        <dbReference type="ARBA" id="ARBA00022598"/>
    </source>
</evidence>
<dbReference type="CDD" id="cd03108">
    <property type="entry name" value="AdSS"/>
    <property type="match status" value="1"/>
</dbReference>
<keyword evidence="6 7" id="KW-0342">GTP-binding</keyword>
<keyword evidence="2 7" id="KW-0479">Metal-binding</keyword>
<comment type="similarity">
    <text evidence="7">Belongs to the adenylosuccinate synthetase family.</text>
</comment>
<keyword evidence="5 7" id="KW-0460">Magnesium</keyword>
<dbReference type="VEuPathDB" id="VectorBase:ISCP_008832"/>
<dbReference type="EMBL" id="ABJB010047382">
    <property type="status" value="NOT_ANNOTATED_CDS"/>
    <property type="molecule type" value="Genomic_DNA"/>
</dbReference>
<keyword evidence="3 7" id="KW-0547">Nucleotide-binding</keyword>
<dbReference type="GO" id="GO:0046040">
    <property type="term" value="P:IMP metabolic process"/>
    <property type="evidence" value="ECO:0000318"/>
    <property type="project" value="GO_Central"/>
</dbReference>
<dbReference type="Proteomes" id="UP000001555">
    <property type="component" value="Unassembled WGS sequence"/>
</dbReference>
<dbReference type="Gene3D" id="3.40.440.10">
    <property type="entry name" value="Adenylosuccinate Synthetase, subunit A, domain 1"/>
    <property type="match status" value="1"/>
</dbReference>
<dbReference type="EMBL" id="DS900913">
    <property type="protein sequence ID" value="EEC16166.1"/>
    <property type="molecule type" value="Genomic_DNA"/>
</dbReference>
<dbReference type="GO" id="GO:0004019">
    <property type="term" value="F:adenylosuccinate synthase activity"/>
    <property type="evidence" value="ECO:0000318"/>
    <property type="project" value="GO_Central"/>
</dbReference>
<dbReference type="Pfam" id="PF00709">
    <property type="entry name" value="Adenylsucc_synt"/>
    <property type="match status" value="1"/>
</dbReference>
<dbReference type="Gene3D" id="3.90.170.10">
    <property type="entry name" value="Adenylosuccinate Synthetase, subunit A, domain 3"/>
    <property type="match status" value="1"/>
</dbReference>
<protein>
    <recommendedName>
        <fullName evidence="7">Adenylosuccinate synthetase</fullName>
        <ecNumber evidence="7">6.3.4.4</ecNumber>
    </recommendedName>
</protein>
<evidence type="ECO:0000313" key="10">
    <source>
        <dbReference type="Proteomes" id="UP000001555"/>
    </source>
</evidence>
<dbReference type="PROSITE" id="PS01266">
    <property type="entry name" value="ADENYLOSUCCIN_SYN_1"/>
    <property type="match status" value="1"/>
</dbReference>
<dbReference type="EMBL" id="ABJB010298106">
    <property type="status" value="NOT_ANNOTATED_CDS"/>
    <property type="molecule type" value="Genomic_DNA"/>
</dbReference>
<evidence type="ECO:0007829" key="11">
    <source>
        <dbReference type="PeptideAtlas" id="B7QBE4"/>
    </source>
</evidence>
<reference evidence="9" key="2">
    <citation type="submission" date="2020-05" db="UniProtKB">
        <authorList>
            <consortium name="EnsemblMetazoa"/>
        </authorList>
    </citation>
    <scope>IDENTIFICATION</scope>
    <source>
        <strain evidence="9">wikel</strain>
    </source>
</reference>
<dbReference type="VEuPathDB" id="VectorBase:ISCI012299"/>
<dbReference type="HAMAP" id="MF_00011">
    <property type="entry name" value="Adenylosucc_synth"/>
    <property type="match status" value="1"/>
</dbReference>
<dbReference type="PANTHER" id="PTHR11846">
    <property type="entry name" value="ADENYLOSUCCINATE SYNTHETASE"/>
    <property type="match status" value="1"/>
</dbReference>
<dbReference type="FunCoup" id="B7QBE4">
    <property type="interactions" value="1051"/>
</dbReference>
<sequence>MAADSVVNSVNGIGMSDNFQKPLGANGHSLNVVLGTQWGDEGKGKLVDLLANDANIVCRCQAGNWKGRHLVRDSSCLHFHACKKTWAREGVLTSSWNGMVVNVPQLFEEIRKLEDKGMDVRSRLLISDRSHLVFDFHQAVDGLQEIEKGAKRWNMTETSSDIQACSASRTGLRMADLVGDFAVFEQRFRSLVETYHRLFPSTLKVDMDAELAKYKEHAVQLRPFVIDTVSYLNQALKDGKKILVEVANACLLDIDFGTYPFVTSSNCTVGGVCTGLGIPPKVIQKVFGVVKAYTTRVGDGPFPTEQKNEVGDRLHSVGDEFGVTTKRPRRCGWLDLVVLRYSNMINGYS</sequence>
<dbReference type="EMBL" id="ABJB010088463">
    <property type="status" value="NOT_ANNOTATED_CDS"/>
    <property type="molecule type" value="Genomic_DNA"/>
</dbReference>
<dbReference type="InterPro" id="IPR042110">
    <property type="entry name" value="Adenylosuccinate_synth_dom2"/>
</dbReference>
<dbReference type="HOGENOM" id="CLU_029848_1_0_1"/>
<comment type="function">
    <text evidence="7">Plays an important role in the de novo pathway of purine nucleotide biosynthesis.</text>
</comment>
<dbReference type="GO" id="GO:0046872">
    <property type="term" value="F:metal ion binding"/>
    <property type="evidence" value="ECO:0007669"/>
    <property type="project" value="UniProtKB-KW"/>
</dbReference>
<dbReference type="InterPro" id="IPR027417">
    <property type="entry name" value="P-loop_NTPase"/>
</dbReference>
<evidence type="ECO:0000256" key="3">
    <source>
        <dbReference type="ARBA" id="ARBA00022741"/>
    </source>
</evidence>
<name>B7QBE4_IXOSC</name>
<dbReference type="InterPro" id="IPR042111">
    <property type="entry name" value="Adenylosuccinate_synth_dom3"/>
</dbReference>
<dbReference type="VEuPathDB" id="VectorBase:ISCW012299"/>
<gene>
    <name evidence="8" type="ORF">IscW_ISCW012299</name>
</gene>
<dbReference type="OrthoDB" id="10265645at2759"/>
<evidence type="ECO:0000256" key="5">
    <source>
        <dbReference type="ARBA" id="ARBA00022842"/>
    </source>
</evidence>
<dbReference type="InterPro" id="IPR001114">
    <property type="entry name" value="Adenylosuccinate_synthetase"/>
</dbReference>
<comment type="pathway">
    <text evidence="7">Purine metabolism; AMP biosynthesis via de novo pathway; AMP from IMP: step 1/2.</text>
</comment>
<dbReference type="UniPathway" id="UPA00075">
    <property type="reaction ID" value="UER00335"/>
</dbReference>
<accession>B7QBE4</accession>
<dbReference type="EMBL" id="ABJB010950344">
    <property type="status" value="NOT_ANNOTATED_CDS"/>
    <property type="molecule type" value="Genomic_DNA"/>
</dbReference>
<keyword evidence="4 7" id="KW-0658">Purine biosynthesis</keyword>
<dbReference type="STRING" id="6945.B7QBE4"/>
<dbReference type="EMBL" id="ABJB010153669">
    <property type="status" value="NOT_ANNOTATED_CDS"/>
    <property type="molecule type" value="Genomic_DNA"/>
</dbReference>
<dbReference type="GO" id="GO:0044208">
    <property type="term" value="P:'de novo' AMP biosynthetic process"/>
    <property type="evidence" value="ECO:0000318"/>
    <property type="project" value="GO_Central"/>
</dbReference>
<dbReference type="SUPFAM" id="SSF52540">
    <property type="entry name" value="P-loop containing nucleoside triphosphate hydrolases"/>
    <property type="match status" value="1"/>
</dbReference>
<evidence type="ECO:0000313" key="8">
    <source>
        <dbReference type="EMBL" id="EEC16166.1"/>
    </source>
</evidence>
<dbReference type="EnsemblMetazoa" id="ISCW012299-RA">
    <property type="protein sequence ID" value="ISCW012299-PA"/>
    <property type="gene ID" value="ISCW012299"/>
</dbReference>
<dbReference type="GO" id="GO:0005525">
    <property type="term" value="F:GTP binding"/>
    <property type="evidence" value="ECO:0007669"/>
    <property type="project" value="UniProtKB-KW"/>
</dbReference>
<feature type="non-terminal residue" evidence="8">
    <location>
        <position position="349"/>
    </location>
</feature>
<proteinExistence type="evidence at protein level"/>
<dbReference type="PaxDb" id="6945-B7QBE4"/>
<keyword evidence="11" id="KW-1267">Proteomics identification</keyword>
<dbReference type="EMBL" id="ABJB011104637">
    <property type="status" value="NOT_ANNOTATED_CDS"/>
    <property type="molecule type" value="Genomic_DNA"/>
</dbReference>
<evidence type="ECO:0000313" key="9">
    <source>
        <dbReference type="EnsemblMetazoa" id="ISCW012299-PA"/>
    </source>
</evidence>
<dbReference type="InterPro" id="IPR018220">
    <property type="entry name" value="Adenylosuccin_syn_GTP-bd"/>
</dbReference>
<dbReference type="GO" id="GO:0005737">
    <property type="term" value="C:cytoplasm"/>
    <property type="evidence" value="ECO:0000318"/>
    <property type="project" value="GO_Central"/>
</dbReference>
<evidence type="ECO:0000256" key="7">
    <source>
        <dbReference type="RuleBase" id="RU000520"/>
    </source>
</evidence>
<dbReference type="InterPro" id="IPR042109">
    <property type="entry name" value="Adenylosuccinate_synth_dom1"/>
</dbReference>
<comment type="catalytic activity">
    <reaction evidence="7">
        <text>IMP + L-aspartate + GTP = N(6)-(1,2-dicarboxyethyl)-AMP + GDP + phosphate + 2 H(+)</text>
        <dbReference type="Rhea" id="RHEA:15753"/>
        <dbReference type="ChEBI" id="CHEBI:15378"/>
        <dbReference type="ChEBI" id="CHEBI:29991"/>
        <dbReference type="ChEBI" id="CHEBI:37565"/>
        <dbReference type="ChEBI" id="CHEBI:43474"/>
        <dbReference type="ChEBI" id="CHEBI:57567"/>
        <dbReference type="ChEBI" id="CHEBI:58053"/>
        <dbReference type="ChEBI" id="CHEBI:58189"/>
        <dbReference type="EC" id="6.3.4.4"/>
    </reaction>
</comment>
<evidence type="ECO:0000256" key="4">
    <source>
        <dbReference type="ARBA" id="ARBA00022755"/>
    </source>
</evidence>
<dbReference type="EC" id="6.3.4.4" evidence="7"/>